<dbReference type="InParanoid" id="A0A1X7U265"/>
<evidence type="ECO:0000256" key="1">
    <source>
        <dbReference type="SAM" id="Phobius"/>
    </source>
</evidence>
<dbReference type="AlphaFoldDB" id="A0A1X7U265"/>
<organism evidence="2">
    <name type="scientific">Amphimedon queenslandica</name>
    <name type="common">Sponge</name>
    <dbReference type="NCBI Taxonomy" id="400682"/>
    <lineage>
        <taxon>Eukaryota</taxon>
        <taxon>Metazoa</taxon>
        <taxon>Porifera</taxon>
        <taxon>Demospongiae</taxon>
        <taxon>Heteroscleromorpha</taxon>
        <taxon>Haplosclerida</taxon>
        <taxon>Niphatidae</taxon>
        <taxon>Amphimedon</taxon>
    </lineage>
</organism>
<keyword evidence="1" id="KW-1133">Transmembrane helix</keyword>
<feature type="transmembrane region" description="Helical" evidence="1">
    <location>
        <begin position="52"/>
        <end position="76"/>
    </location>
</feature>
<protein>
    <submittedName>
        <fullName evidence="2">Uncharacterized protein</fullName>
    </submittedName>
</protein>
<keyword evidence="1" id="KW-0472">Membrane</keyword>
<reference evidence="2" key="1">
    <citation type="submission" date="2017-05" db="UniProtKB">
        <authorList>
            <consortium name="EnsemblMetazoa"/>
        </authorList>
    </citation>
    <scope>IDENTIFICATION</scope>
</reference>
<sequence>MSRNTFDLCNALEPNISKRKARMREPLPVKKGWPIMLWFLANPVEYHTIGHLFGVAWCTVCVVVHETCIAIVSLLLKRYICFSQGNDLNYVVEGFMKKWDLPECEGAIDESHSQFCTNNNHSDFTTEKDSTL</sequence>
<dbReference type="EnsemblMetazoa" id="Aqu2.1.21592_001">
    <property type="protein sequence ID" value="Aqu2.1.21592_001"/>
    <property type="gene ID" value="Aqu2.1.21592"/>
</dbReference>
<keyword evidence="1" id="KW-0812">Transmembrane</keyword>
<accession>A0A1X7U265</accession>
<name>A0A1X7U265_AMPQE</name>
<evidence type="ECO:0000313" key="2">
    <source>
        <dbReference type="EnsemblMetazoa" id="Aqu2.1.21592_001"/>
    </source>
</evidence>
<dbReference type="STRING" id="400682.A0A1X7U265"/>
<dbReference type="eggNOG" id="ENOG502T2PK">
    <property type="taxonomic scope" value="Eukaryota"/>
</dbReference>
<proteinExistence type="predicted"/>